<feature type="domain" description="Dermonecrotic toxin N-terminal" evidence="1">
    <location>
        <begin position="118"/>
        <end position="267"/>
    </location>
</feature>
<comment type="caution">
    <text evidence="2">The sequence shown here is derived from an EMBL/GenBank/DDBJ whole genome shotgun (WGS) entry which is preliminary data.</text>
</comment>
<dbReference type="Pfam" id="PF20178">
    <property type="entry name" value="ToxA_N"/>
    <property type="match status" value="3"/>
</dbReference>
<organism evidence="2 3">
    <name type="scientific">Pseudomonas syringae</name>
    <dbReference type="NCBI Taxonomy" id="317"/>
    <lineage>
        <taxon>Bacteria</taxon>
        <taxon>Pseudomonadati</taxon>
        <taxon>Pseudomonadota</taxon>
        <taxon>Gammaproteobacteria</taxon>
        <taxon>Pseudomonadales</taxon>
        <taxon>Pseudomonadaceae</taxon>
        <taxon>Pseudomonas</taxon>
    </lineage>
</organism>
<reference evidence="2 3" key="1">
    <citation type="submission" date="2015-06" db="EMBL/GenBank/DDBJ databases">
        <authorList>
            <person name="Hoefler B.C."/>
            <person name="Straight P.D."/>
        </authorList>
    </citation>
    <scope>NUCLEOTIDE SEQUENCE [LARGE SCALE GENOMIC DNA]</scope>
    <source>
        <strain evidence="2 3">Riq4</strain>
    </source>
</reference>
<protein>
    <recommendedName>
        <fullName evidence="1">Dermonecrotic toxin N-terminal domain-containing protein</fullName>
    </recommendedName>
</protein>
<accession>A0A0L1MBM9</accession>
<name>A0A0L1MBM9_PSESX</name>
<dbReference type="InterPro" id="IPR046673">
    <property type="entry name" value="ToxA_N"/>
</dbReference>
<feature type="domain" description="Dermonecrotic toxin N-terminal" evidence="1">
    <location>
        <begin position="441"/>
        <end position="578"/>
    </location>
</feature>
<feature type="domain" description="Dermonecrotic toxin N-terminal" evidence="1">
    <location>
        <begin position="695"/>
        <end position="968"/>
    </location>
</feature>
<evidence type="ECO:0000313" key="2">
    <source>
        <dbReference type="EMBL" id="KNH25629.1"/>
    </source>
</evidence>
<evidence type="ECO:0000313" key="3">
    <source>
        <dbReference type="Proteomes" id="UP000036955"/>
    </source>
</evidence>
<gene>
    <name evidence="2" type="ORF">ACS77_17970</name>
</gene>
<dbReference type="OrthoDB" id="7027699at2"/>
<dbReference type="EMBL" id="LFQK01000030">
    <property type="protein sequence ID" value="KNH25629.1"/>
    <property type="molecule type" value="Genomic_DNA"/>
</dbReference>
<dbReference type="PATRIC" id="fig|317.197.peg.3060"/>
<proteinExistence type="predicted"/>
<sequence length="1858" mass="208987">MSDATKPLQADFGFSQLLAPSPDQNLLLTASERWRDCHRQWLELMEQSPQARASITRLLKDHWDLDGNRVGLGFFAAGNRPEHFVSLTHACAFVLQQPAIEVSLDARCAVTGLAWEHRLFGKPPSELLEQLKNLNPERLLNHDWERWWNGRAPGTAVSRRALAIQLYRQHFEASSQVAHAQRTLTAEQMKSLLTLIDAPSDSTLVDAPPMTIKQLALRFADSRRVELPGVLLISTEQPAAQLLYLPEQQPAWRHFRHRHEVENWLTTHPHNTAGMPPLDGISLEYTRIVTTPLAVAAEQLIARVSVAWMNSIRQGNGNDIAEHGATALDAADRLDRQRRQEAVFAEPAELPADILSEEETGDSVPQFGLLTPDIALDTRQSALAYHCAALETLLGKDFAGDLNDSRLQNLKKHLDALAAAEQASQTAASALLDTRNALKMLELRHASNPHYTALYQARLAGLRSEAEIQLTLNQLSPEEHRWVQALLDAPTAPRNADVAVARLTLSTTEGDGGTQSEELDGVLLITPPSVLRGVTRHSLLLYWPGRFGGLQRFASRRALEQALFKLSANDEVLALHLSELSGDPFEYALQNQLYRCVQQATRLIADNPVPAKTQQRTVALEKLREHTLPRLTVPMPAARELAFAQLLAQNHSSVLAKALPQWLGTLSDARRSQFKHLFKTYIAAMKRSHELLERDLPPRDDFSKKRIDTRLRKDFALKQDFELMLDLPDSTTWQKVITDGAAPGTPQKNVLIASKNRSKLSLADLAQTNIDQELWWRLSLMQVEISTDDEAERQKLKTGITQPYLRKLITELDLAGHYETQIRHAFLGAPTASAFDLEYRRESLTEPWRLMLKLQGEFALLQQQIDAHGRQVLNIAIDANTSQAFAAQGTRIVLLPAHLTVGGEDTPHQGPSTLSGVTFIEEQVSGLTLLYLPDSPDGIHLRQYDTLEQARQSLFNLCLHNSMVNYLAGRALQGDFALHVSRINEALLRNFNALIGVGMEWPATTSLAAHLLNVHMGRLLEAHRSTSRSNDALYLEHCALKSGAMFNYLKMALGMVPFVGSAIALYDAWGSANLAVAAFLRGDVGHGLAEVEAVLLSLIDAAMDVLPGANAAPGAARAITRHRQLRTVARKAGALQMPSRQQARRVRDYFYGYEYEHEISLADLQPATHGIYRNVYRHAEGDFMISQGRIYRIELSDAPRGWRLHGTWARAYKQPIALDETGNWNTHYAVYGTLMEGGGVGGGAVLGHLADGMDPLWPAVIRRWLPRWWADRTARRLGTLKHTIDASTRQLTTQSKKTKIDLMEYYQAGTEQRIKLQPSVDAACAKDIEIAQNQYADLEELRSFGERRQAREIAEVKNKCAFLVVDRTLCRIDLANQRLQGCLDRIDEFNELSNTTPASDIRKHLDLMAQRTAVRKAFLQDLEYAYTATEQANLWNGRITLKNQKLEIADDLAKVNKAFTGTSYRYLKAAHSLEIITRYDAVHDQSWLYFHVQLKNARIKVDRAMVTQHNLPTVHANVTQRHRVLKDCLETYSKFRRDLNAWVLGYPQHLDKEQVTRFLDNLANLETSAQKVLGNRASTSPNEVASGKKFFETEDNQLLIGVEKTDAVTQQKRFTIEGVDGHTETWLPRSSGKYHLSEQSFAVQRPQQTDVRPLLAESRTRLAAIENYQSKVKGYADQGMLPVDLEHMMNSEADELIMRARDIEGLSPTDPIIVQLKEKARDLARAGRTLRIEQSMNSKTPTEGYLDYLLEQRVVDIRKEGTLRDIGKRPDGRRDFLQEYEVRDLTRQPPQTLWYAHFHHTSAKSPFNDFVKGHLKLPEQRNLGLQWQQAQASGGAQVESIWRGDIGKPLALKHFPQL</sequence>
<dbReference type="Proteomes" id="UP000036955">
    <property type="component" value="Unassembled WGS sequence"/>
</dbReference>
<evidence type="ECO:0000259" key="1">
    <source>
        <dbReference type="Pfam" id="PF20178"/>
    </source>
</evidence>